<sequence>MLSLQAEALSKGFAPPPSSGLSSVQSPSSAPGAPLAALHGLQPWAEQHSTPC</sequence>
<dbReference type="AlphaFoldDB" id="T1GHQ2"/>
<proteinExistence type="predicted"/>
<evidence type="ECO:0000313" key="2">
    <source>
        <dbReference type="EnsemblMetazoa" id="MESCA002960-PA"/>
    </source>
</evidence>
<accession>T1GHQ2</accession>
<keyword evidence="3" id="KW-1185">Reference proteome</keyword>
<feature type="compositionally biased region" description="Low complexity" evidence="1">
    <location>
        <begin position="19"/>
        <end position="43"/>
    </location>
</feature>
<name>T1GHQ2_MEGSC</name>
<evidence type="ECO:0000313" key="3">
    <source>
        <dbReference type="Proteomes" id="UP000015102"/>
    </source>
</evidence>
<dbReference type="STRING" id="36166.T1GHQ2"/>
<organism evidence="2 3">
    <name type="scientific">Megaselia scalaris</name>
    <name type="common">Humpbacked fly</name>
    <name type="synonym">Phora scalaris</name>
    <dbReference type="NCBI Taxonomy" id="36166"/>
    <lineage>
        <taxon>Eukaryota</taxon>
        <taxon>Metazoa</taxon>
        <taxon>Ecdysozoa</taxon>
        <taxon>Arthropoda</taxon>
        <taxon>Hexapoda</taxon>
        <taxon>Insecta</taxon>
        <taxon>Pterygota</taxon>
        <taxon>Neoptera</taxon>
        <taxon>Endopterygota</taxon>
        <taxon>Diptera</taxon>
        <taxon>Brachycera</taxon>
        <taxon>Muscomorpha</taxon>
        <taxon>Platypezoidea</taxon>
        <taxon>Phoridae</taxon>
        <taxon>Megaseliini</taxon>
        <taxon>Megaselia</taxon>
    </lineage>
</organism>
<dbReference type="Proteomes" id="UP000015102">
    <property type="component" value="Unassembled WGS sequence"/>
</dbReference>
<reference evidence="2" key="2">
    <citation type="submission" date="2015-06" db="UniProtKB">
        <authorList>
            <consortium name="EnsemblMetazoa"/>
        </authorList>
    </citation>
    <scope>IDENTIFICATION</scope>
</reference>
<dbReference type="EMBL" id="CAQQ02153904">
    <property type="status" value="NOT_ANNOTATED_CDS"/>
    <property type="molecule type" value="Genomic_DNA"/>
</dbReference>
<reference evidence="3" key="1">
    <citation type="submission" date="2013-02" db="EMBL/GenBank/DDBJ databases">
        <authorList>
            <person name="Hughes D."/>
        </authorList>
    </citation>
    <scope>NUCLEOTIDE SEQUENCE</scope>
    <source>
        <strain>Durham</strain>
        <strain evidence="3">NC isolate 2 -- Noor lab</strain>
    </source>
</reference>
<dbReference type="HOGENOM" id="CLU_214595_0_0_1"/>
<dbReference type="EnsemblMetazoa" id="MESCA002960-RA">
    <property type="protein sequence ID" value="MESCA002960-PA"/>
    <property type="gene ID" value="MESCA002960"/>
</dbReference>
<evidence type="ECO:0000256" key="1">
    <source>
        <dbReference type="SAM" id="MobiDB-lite"/>
    </source>
</evidence>
<feature type="region of interest" description="Disordered" evidence="1">
    <location>
        <begin position="1"/>
        <end position="52"/>
    </location>
</feature>
<protein>
    <submittedName>
        <fullName evidence="2">Uncharacterized protein</fullName>
    </submittedName>
</protein>